<dbReference type="AlphaFoldDB" id="U2LYW2"/>
<proteinExistence type="predicted"/>
<dbReference type="Pfam" id="PF04893">
    <property type="entry name" value="Yip1"/>
    <property type="match status" value="1"/>
</dbReference>
<feature type="transmembrane region" description="Helical" evidence="5">
    <location>
        <begin position="165"/>
        <end position="189"/>
    </location>
</feature>
<reference evidence="7 8" key="1">
    <citation type="submission" date="2013-07" db="EMBL/GenBank/DDBJ databases">
        <authorList>
            <person name="Weinstock G."/>
            <person name="Sodergren E."/>
            <person name="Wylie T."/>
            <person name="Fulton L."/>
            <person name="Fulton R."/>
            <person name="Fronick C."/>
            <person name="O'Laughlin M."/>
            <person name="Godfrey J."/>
            <person name="Miner T."/>
            <person name="Herter B."/>
            <person name="Appelbaum E."/>
            <person name="Cordes M."/>
            <person name="Lek S."/>
            <person name="Wollam A."/>
            <person name="Pepin K.H."/>
            <person name="Palsikar V.B."/>
            <person name="Mitreva M."/>
            <person name="Wilson R.K."/>
        </authorList>
    </citation>
    <scope>NUCLEOTIDE SEQUENCE [LARGE SCALE GENOMIC DNA]</scope>
    <source>
        <strain evidence="7 8">ATCC 27760</strain>
    </source>
</reference>
<evidence type="ECO:0000256" key="4">
    <source>
        <dbReference type="ARBA" id="ARBA00023136"/>
    </source>
</evidence>
<name>U2LYW2_9FIRM</name>
<accession>U2LYW2</accession>
<keyword evidence="4 5" id="KW-0472">Membrane</keyword>
<evidence type="ECO:0000256" key="1">
    <source>
        <dbReference type="ARBA" id="ARBA00004141"/>
    </source>
</evidence>
<dbReference type="OrthoDB" id="359441at2"/>
<dbReference type="eggNOG" id="COG0457">
    <property type="taxonomic scope" value="Bacteria"/>
</dbReference>
<organism evidence="7 8">
    <name type="scientific">Ruminococcus callidus ATCC 27760</name>
    <dbReference type="NCBI Taxonomy" id="411473"/>
    <lineage>
        <taxon>Bacteria</taxon>
        <taxon>Bacillati</taxon>
        <taxon>Bacillota</taxon>
        <taxon>Clostridia</taxon>
        <taxon>Eubacteriales</taxon>
        <taxon>Oscillospiraceae</taxon>
        <taxon>Ruminococcus</taxon>
    </lineage>
</organism>
<gene>
    <name evidence="7" type="ORF">RUMCAL_01984</name>
</gene>
<dbReference type="RefSeq" id="WP_021683487.1">
    <property type="nucleotide sequence ID" value="NZ_KI260486.1"/>
</dbReference>
<evidence type="ECO:0000256" key="3">
    <source>
        <dbReference type="ARBA" id="ARBA00022989"/>
    </source>
</evidence>
<dbReference type="Proteomes" id="UP000016662">
    <property type="component" value="Unassembled WGS sequence"/>
</dbReference>
<sequence>MMDLTQKQWVKHSVFHPFEGFEDLRWKKGGSVLYASIVILLWFVAKILHDNLVGYQFAVTNTKMFSIVPYIVQTIAVFLVFVIGNWSICTLLDGEGTIKKIYIYSAYSMIPYVAGLYIRTLLSHVLIQDEVIFITCVTVISTAWSVLLMFNAIKAVHQYSISKTILALLLTFVAMLIILILLVLLVALFQQVYVFVSSVYTEITYRVRV</sequence>
<evidence type="ECO:0000256" key="5">
    <source>
        <dbReference type="SAM" id="Phobius"/>
    </source>
</evidence>
<evidence type="ECO:0000259" key="6">
    <source>
        <dbReference type="Pfam" id="PF04893"/>
    </source>
</evidence>
<protein>
    <recommendedName>
        <fullName evidence="6">Yip1 domain-containing protein</fullName>
    </recommendedName>
</protein>
<feature type="transmembrane region" description="Helical" evidence="5">
    <location>
        <begin position="131"/>
        <end position="153"/>
    </location>
</feature>
<dbReference type="STRING" id="411473.RUMCAL_01984"/>
<dbReference type="EMBL" id="AWVF01000242">
    <property type="protein sequence ID" value="ERJ94679.1"/>
    <property type="molecule type" value="Genomic_DNA"/>
</dbReference>
<feature type="transmembrane region" description="Helical" evidence="5">
    <location>
        <begin position="68"/>
        <end position="89"/>
    </location>
</feature>
<dbReference type="GeneID" id="93692982"/>
<dbReference type="InterPro" id="IPR006977">
    <property type="entry name" value="Yip1_dom"/>
</dbReference>
<dbReference type="HOGENOM" id="CLU_1303894_0_0_9"/>
<evidence type="ECO:0000313" key="7">
    <source>
        <dbReference type="EMBL" id="ERJ94679.1"/>
    </source>
</evidence>
<evidence type="ECO:0000256" key="2">
    <source>
        <dbReference type="ARBA" id="ARBA00022692"/>
    </source>
</evidence>
<comment type="caution">
    <text evidence="7">The sequence shown here is derived from an EMBL/GenBank/DDBJ whole genome shotgun (WGS) entry which is preliminary data.</text>
</comment>
<dbReference type="PATRIC" id="fig|411473.3.peg.1635"/>
<keyword evidence="8" id="KW-1185">Reference proteome</keyword>
<keyword evidence="2 5" id="KW-0812">Transmembrane</keyword>
<feature type="transmembrane region" description="Helical" evidence="5">
    <location>
        <begin position="101"/>
        <end position="119"/>
    </location>
</feature>
<dbReference type="GO" id="GO:0016020">
    <property type="term" value="C:membrane"/>
    <property type="evidence" value="ECO:0007669"/>
    <property type="project" value="UniProtKB-SubCell"/>
</dbReference>
<keyword evidence="3 5" id="KW-1133">Transmembrane helix</keyword>
<feature type="domain" description="Yip1" evidence="6">
    <location>
        <begin position="12"/>
        <end position="181"/>
    </location>
</feature>
<evidence type="ECO:0000313" key="8">
    <source>
        <dbReference type="Proteomes" id="UP000016662"/>
    </source>
</evidence>
<feature type="transmembrane region" description="Helical" evidence="5">
    <location>
        <begin position="31"/>
        <end position="48"/>
    </location>
</feature>
<comment type="subcellular location">
    <subcellularLocation>
        <location evidence="1">Membrane</location>
        <topology evidence="1">Multi-pass membrane protein</topology>
    </subcellularLocation>
</comment>